<dbReference type="EMBL" id="MCFA01000182">
    <property type="protein sequence ID" value="ORY00539.1"/>
    <property type="molecule type" value="Genomic_DNA"/>
</dbReference>
<dbReference type="Proteomes" id="UP000193144">
    <property type="component" value="Unassembled WGS sequence"/>
</dbReference>
<protein>
    <submittedName>
        <fullName evidence="3">Uncharacterized protein</fullName>
    </submittedName>
</protein>
<evidence type="ECO:0000256" key="2">
    <source>
        <dbReference type="SAM" id="Phobius"/>
    </source>
</evidence>
<keyword evidence="2" id="KW-0812">Transmembrane</keyword>
<accession>A0A1Y1YRD7</accession>
<evidence type="ECO:0000313" key="4">
    <source>
        <dbReference type="Proteomes" id="UP000193144"/>
    </source>
</evidence>
<gene>
    <name evidence="3" type="ORF">BCR34DRAFT_592531</name>
</gene>
<organism evidence="3 4">
    <name type="scientific">Clohesyomyces aquaticus</name>
    <dbReference type="NCBI Taxonomy" id="1231657"/>
    <lineage>
        <taxon>Eukaryota</taxon>
        <taxon>Fungi</taxon>
        <taxon>Dikarya</taxon>
        <taxon>Ascomycota</taxon>
        <taxon>Pezizomycotina</taxon>
        <taxon>Dothideomycetes</taxon>
        <taxon>Pleosporomycetidae</taxon>
        <taxon>Pleosporales</taxon>
        <taxon>Lindgomycetaceae</taxon>
        <taxon>Clohesyomyces</taxon>
    </lineage>
</organism>
<name>A0A1Y1YRD7_9PLEO</name>
<sequence>MSINFTSPPSQGTQRPRIPIPPESQMPFTSDSHSIVIIICVQAVISTAALVYSTIALRNLSRSRLHLRKRASQSPTKPCNQPLPPPSPPVDSPPVSFERNKFSFKNTTEEPYRPTMALSERLWALIKGPYWETDCGISTPWKRDLCDTARLAAMFLCDPDNKGRCEVPEVEKLLKETTSIADDCLATMERMSMGNPNRCYFTPDVVRHLQLVRSLGGSISVEVGGETRKGVLKSYDIRDLADKENEYMLRIQVEELVDGLPIIDYIVKSREWHQGSYGISFLEAESTWSFVSSERTESSTALVFVVIKAAAIA</sequence>
<comment type="caution">
    <text evidence="3">The sequence shown here is derived from an EMBL/GenBank/DDBJ whole genome shotgun (WGS) entry which is preliminary data.</text>
</comment>
<feature type="transmembrane region" description="Helical" evidence="2">
    <location>
        <begin position="35"/>
        <end position="60"/>
    </location>
</feature>
<feature type="compositionally biased region" description="Polar residues" evidence="1">
    <location>
        <begin position="1"/>
        <end position="14"/>
    </location>
</feature>
<proteinExistence type="predicted"/>
<feature type="compositionally biased region" description="Pro residues" evidence="1">
    <location>
        <begin position="81"/>
        <end position="92"/>
    </location>
</feature>
<feature type="region of interest" description="Disordered" evidence="1">
    <location>
        <begin position="67"/>
        <end position="96"/>
    </location>
</feature>
<feature type="region of interest" description="Disordered" evidence="1">
    <location>
        <begin position="1"/>
        <end position="26"/>
    </location>
</feature>
<reference evidence="3 4" key="1">
    <citation type="submission" date="2016-07" db="EMBL/GenBank/DDBJ databases">
        <title>Pervasive Adenine N6-methylation of Active Genes in Fungi.</title>
        <authorList>
            <consortium name="DOE Joint Genome Institute"/>
            <person name="Mondo S.J."/>
            <person name="Dannebaum R.O."/>
            <person name="Kuo R.C."/>
            <person name="Labutti K."/>
            <person name="Haridas S."/>
            <person name="Kuo A."/>
            <person name="Salamov A."/>
            <person name="Ahrendt S.R."/>
            <person name="Lipzen A."/>
            <person name="Sullivan W."/>
            <person name="Andreopoulos W.B."/>
            <person name="Clum A."/>
            <person name="Lindquist E."/>
            <person name="Daum C."/>
            <person name="Ramamoorthy G.K."/>
            <person name="Gryganskyi A."/>
            <person name="Culley D."/>
            <person name="Magnuson J.K."/>
            <person name="James T.Y."/>
            <person name="O'Malley M.A."/>
            <person name="Stajich J.E."/>
            <person name="Spatafora J.W."/>
            <person name="Visel A."/>
            <person name="Grigoriev I.V."/>
        </authorList>
    </citation>
    <scope>NUCLEOTIDE SEQUENCE [LARGE SCALE GENOMIC DNA]</scope>
    <source>
        <strain evidence="3 4">CBS 115471</strain>
    </source>
</reference>
<keyword evidence="4" id="KW-1185">Reference proteome</keyword>
<dbReference type="AlphaFoldDB" id="A0A1Y1YRD7"/>
<dbReference type="OrthoDB" id="3793267at2759"/>
<evidence type="ECO:0000313" key="3">
    <source>
        <dbReference type="EMBL" id="ORY00539.1"/>
    </source>
</evidence>
<evidence type="ECO:0000256" key="1">
    <source>
        <dbReference type="SAM" id="MobiDB-lite"/>
    </source>
</evidence>
<keyword evidence="2" id="KW-0472">Membrane</keyword>
<keyword evidence="2" id="KW-1133">Transmembrane helix</keyword>